<proteinExistence type="predicted"/>
<accession>A0AAV4HEM2</accession>
<gene>
    <name evidence="2" type="ORF">ElyMa_006304300</name>
</gene>
<dbReference type="Proteomes" id="UP000762676">
    <property type="component" value="Unassembled WGS sequence"/>
</dbReference>
<evidence type="ECO:0000313" key="3">
    <source>
        <dbReference type="Proteomes" id="UP000762676"/>
    </source>
</evidence>
<sequence>MNMTRIKIIIWRIRRPPISRMRAGNDERPKGRVSKSTGEYRRGLESESAPWSRPDHWPARFDKLEIDRLLKVKNPPRPPDMRGEQ</sequence>
<organism evidence="2 3">
    <name type="scientific">Elysia marginata</name>
    <dbReference type="NCBI Taxonomy" id="1093978"/>
    <lineage>
        <taxon>Eukaryota</taxon>
        <taxon>Metazoa</taxon>
        <taxon>Spiralia</taxon>
        <taxon>Lophotrochozoa</taxon>
        <taxon>Mollusca</taxon>
        <taxon>Gastropoda</taxon>
        <taxon>Heterobranchia</taxon>
        <taxon>Euthyneura</taxon>
        <taxon>Panpulmonata</taxon>
        <taxon>Sacoglossa</taxon>
        <taxon>Placobranchoidea</taxon>
        <taxon>Plakobranchidae</taxon>
        <taxon>Elysia</taxon>
    </lineage>
</organism>
<comment type="caution">
    <text evidence="2">The sequence shown here is derived from an EMBL/GenBank/DDBJ whole genome shotgun (WGS) entry which is preliminary data.</text>
</comment>
<name>A0AAV4HEM2_9GAST</name>
<reference evidence="2 3" key="1">
    <citation type="journal article" date="2021" name="Elife">
        <title>Chloroplast acquisition without the gene transfer in kleptoplastic sea slugs, Plakobranchus ocellatus.</title>
        <authorList>
            <person name="Maeda T."/>
            <person name="Takahashi S."/>
            <person name="Yoshida T."/>
            <person name="Shimamura S."/>
            <person name="Takaki Y."/>
            <person name="Nagai Y."/>
            <person name="Toyoda A."/>
            <person name="Suzuki Y."/>
            <person name="Arimoto A."/>
            <person name="Ishii H."/>
            <person name="Satoh N."/>
            <person name="Nishiyama T."/>
            <person name="Hasebe M."/>
            <person name="Maruyama T."/>
            <person name="Minagawa J."/>
            <person name="Obokata J."/>
            <person name="Shigenobu S."/>
        </authorList>
    </citation>
    <scope>NUCLEOTIDE SEQUENCE [LARGE SCALE GENOMIC DNA]</scope>
</reference>
<evidence type="ECO:0000313" key="2">
    <source>
        <dbReference type="EMBL" id="GFR96683.1"/>
    </source>
</evidence>
<dbReference type="AlphaFoldDB" id="A0AAV4HEM2"/>
<feature type="region of interest" description="Disordered" evidence="1">
    <location>
        <begin position="20"/>
        <end position="55"/>
    </location>
</feature>
<evidence type="ECO:0000256" key="1">
    <source>
        <dbReference type="SAM" id="MobiDB-lite"/>
    </source>
</evidence>
<keyword evidence="3" id="KW-1185">Reference proteome</keyword>
<protein>
    <submittedName>
        <fullName evidence="2">Uncharacterized protein</fullName>
    </submittedName>
</protein>
<dbReference type="EMBL" id="BMAT01012673">
    <property type="protein sequence ID" value="GFR96683.1"/>
    <property type="molecule type" value="Genomic_DNA"/>
</dbReference>